<dbReference type="PANTHER" id="PTHR11274:SF0">
    <property type="entry name" value="GENERAL TRANSCRIPTION AND DNA REPAIR FACTOR IIH HELICASE SUBUNIT XPB"/>
    <property type="match status" value="1"/>
</dbReference>
<evidence type="ECO:0000313" key="6">
    <source>
        <dbReference type="EMBL" id="KLK91715.1"/>
    </source>
</evidence>
<dbReference type="EMBL" id="LCYG01000047">
    <property type="protein sequence ID" value="KLK91715.1"/>
    <property type="molecule type" value="Genomic_DNA"/>
</dbReference>
<evidence type="ECO:0000313" key="7">
    <source>
        <dbReference type="Proteomes" id="UP000035489"/>
    </source>
</evidence>
<dbReference type="InterPro" id="IPR014001">
    <property type="entry name" value="Helicase_ATP-bd"/>
</dbReference>
<proteinExistence type="predicted"/>
<sequence length="282" mass="30044">MLPAHFAGRLFPLDSSLLCPMPPLTDPVETLPEVTNPTHTRQIGNKQAEPYQHRITGSVREAIQRGRSGAVLAPTGSGKSLLAAAAAEDAIDLEKPILVLHPAVSLLRQNYARFQSVPAVKGAPTAFFVAKNKIIGDQPMVRNSLDAAVIPATNMSLVNKLDDEDFLHSLDQFGKRGGVVLIDEGHKAAAEELARVLSRIALAGGSGIVLTAIPFRTDGKDPLDAFGASIEHDLIDVATCDEVLTTRRTVPTRLDIATDEFEAHLGTDAVRLIGSAFLALLA</sequence>
<dbReference type="InterPro" id="IPR006935">
    <property type="entry name" value="Helicase/UvrB_N"/>
</dbReference>
<name>A0A0H1R8Z9_9HYPH</name>
<dbReference type="InterPro" id="IPR027417">
    <property type="entry name" value="P-loop_NTPase"/>
</dbReference>
<keyword evidence="3" id="KW-0347">Helicase</keyword>
<gene>
    <name evidence="6" type="ORF">AA309_18675</name>
</gene>
<dbReference type="GO" id="GO:0004386">
    <property type="term" value="F:helicase activity"/>
    <property type="evidence" value="ECO:0007669"/>
    <property type="project" value="UniProtKB-KW"/>
</dbReference>
<dbReference type="SUPFAM" id="SSF52540">
    <property type="entry name" value="P-loop containing nucleoside triphosphate hydrolases"/>
    <property type="match status" value="1"/>
</dbReference>
<dbReference type="GO" id="GO:0005524">
    <property type="term" value="F:ATP binding"/>
    <property type="evidence" value="ECO:0007669"/>
    <property type="project" value="UniProtKB-KW"/>
</dbReference>
<evidence type="ECO:0000256" key="4">
    <source>
        <dbReference type="ARBA" id="ARBA00022840"/>
    </source>
</evidence>
<dbReference type="InterPro" id="IPR050615">
    <property type="entry name" value="ATP-dep_DNA_Helicase"/>
</dbReference>
<dbReference type="PANTHER" id="PTHR11274">
    <property type="entry name" value="RAD25/XP-B DNA REPAIR HELICASE"/>
    <property type="match status" value="1"/>
</dbReference>
<dbReference type="Pfam" id="PF04851">
    <property type="entry name" value="ResIII"/>
    <property type="match status" value="1"/>
</dbReference>
<evidence type="ECO:0000259" key="5">
    <source>
        <dbReference type="PROSITE" id="PS51192"/>
    </source>
</evidence>
<dbReference type="Proteomes" id="UP000035489">
    <property type="component" value="Unassembled WGS sequence"/>
</dbReference>
<evidence type="ECO:0000256" key="2">
    <source>
        <dbReference type="ARBA" id="ARBA00022801"/>
    </source>
</evidence>
<evidence type="ECO:0000256" key="1">
    <source>
        <dbReference type="ARBA" id="ARBA00022741"/>
    </source>
</evidence>
<keyword evidence="4" id="KW-0067">ATP-binding</keyword>
<dbReference type="GO" id="GO:0003677">
    <property type="term" value="F:DNA binding"/>
    <property type="evidence" value="ECO:0007669"/>
    <property type="project" value="InterPro"/>
</dbReference>
<organism evidence="6 7">
    <name type="scientific">Microvirga vignae</name>
    <dbReference type="NCBI Taxonomy" id="1225564"/>
    <lineage>
        <taxon>Bacteria</taxon>
        <taxon>Pseudomonadati</taxon>
        <taxon>Pseudomonadota</taxon>
        <taxon>Alphaproteobacteria</taxon>
        <taxon>Hyphomicrobiales</taxon>
        <taxon>Methylobacteriaceae</taxon>
        <taxon>Microvirga</taxon>
    </lineage>
</organism>
<keyword evidence="1" id="KW-0547">Nucleotide-binding</keyword>
<evidence type="ECO:0000256" key="3">
    <source>
        <dbReference type="ARBA" id="ARBA00022806"/>
    </source>
</evidence>
<keyword evidence="2" id="KW-0378">Hydrolase</keyword>
<dbReference type="PROSITE" id="PS51192">
    <property type="entry name" value="HELICASE_ATP_BIND_1"/>
    <property type="match status" value="1"/>
</dbReference>
<dbReference type="Gene3D" id="3.40.50.300">
    <property type="entry name" value="P-loop containing nucleotide triphosphate hydrolases"/>
    <property type="match status" value="1"/>
</dbReference>
<feature type="domain" description="Helicase ATP-binding" evidence="5">
    <location>
        <begin position="60"/>
        <end position="232"/>
    </location>
</feature>
<dbReference type="PATRIC" id="fig|1225564.3.peg.4892"/>
<protein>
    <recommendedName>
        <fullName evidence="5">Helicase ATP-binding domain-containing protein</fullName>
    </recommendedName>
</protein>
<dbReference type="AlphaFoldDB" id="A0A0H1R8Z9"/>
<dbReference type="STRING" id="1225564.AA309_18675"/>
<comment type="caution">
    <text evidence="6">The sequence shown here is derived from an EMBL/GenBank/DDBJ whole genome shotgun (WGS) entry which is preliminary data.</text>
</comment>
<reference evidence="6 7" key="1">
    <citation type="submission" date="2015-05" db="EMBL/GenBank/DDBJ databases">
        <title>Draft genome sequence of Microvirga vignae strain BR3299, a novel nitrogen fixing bacteria isolated from Brazil semi-aired region.</title>
        <authorList>
            <person name="Zilli J.E."/>
            <person name="Passos S.R."/>
            <person name="Leite J."/>
            <person name="Baldani J.I."/>
            <person name="Xavier G.R."/>
            <person name="Rumjaneck N.G."/>
            <person name="Simoes-Araujo J.L."/>
        </authorList>
    </citation>
    <scope>NUCLEOTIDE SEQUENCE [LARGE SCALE GENOMIC DNA]</scope>
    <source>
        <strain evidence="6 7">BR3299</strain>
    </source>
</reference>
<dbReference type="GO" id="GO:0016787">
    <property type="term" value="F:hydrolase activity"/>
    <property type="evidence" value="ECO:0007669"/>
    <property type="project" value="UniProtKB-KW"/>
</dbReference>
<accession>A0A0H1R8Z9</accession>
<keyword evidence="7" id="KW-1185">Reference proteome</keyword>